<proteinExistence type="predicted"/>
<gene>
    <name evidence="2" type="ordered locus">PSTAB_1152</name>
</gene>
<evidence type="ECO:0000313" key="3">
    <source>
        <dbReference type="Proteomes" id="UP000008932"/>
    </source>
</evidence>
<dbReference type="EMBL" id="CP002881">
    <property type="protein sequence ID" value="AEJ04433.1"/>
    <property type="molecule type" value="Genomic_DNA"/>
</dbReference>
<name>F8H1U2_STUS2</name>
<organism evidence="2 3">
    <name type="scientific">Stutzerimonas stutzeri (strain ATCC 17588 / DSM 5190 / CCUG 11256 / JCM 5965 / LMG 11199 / NBRC 14165 / NCIMB 11358 / Stanier 221)</name>
    <name type="common">Pseudomonas stutzeri</name>
    <dbReference type="NCBI Taxonomy" id="96563"/>
    <lineage>
        <taxon>Bacteria</taxon>
        <taxon>Pseudomonadati</taxon>
        <taxon>Pseudomonadota</taxon>
        <taxon>Gammaproteobacteria</taxon>
        <taxon>Pseudomonadales</taxon>
        <taxon>Pseudomonadaceae</taxon>
        <taxon>Stutzerimonas</taxon>
    </lineage>
</organism>
<dbReference type="HOGENOM" id="CLU_3331947_0_0_6"/>
<dbReference type="AlphaFoldDB" id="F8H1U2"/>
<dbReference type="KEGG" id="psz:PSTAB_1152"/>
<evidence type="ECO:0000313" key="2">
    <source>
        <dbReference type="EMBL" id="AEJ04433.1"/>
    </source>
</evidence>
<dbReference type="Proteomes" id="UP000008932">
    <property type="component" value="Chromosome"/>
</dbReference>
<reference evidence="3" key="3">
    <citation type="submission" date="2011-06" db="EMBL/GenBank/DDBJ databases">
        <title>Complete genome sequence of Pseudomonas stutzeri strain CGMCC 1.1803.</title>
        <authorList>
            <person name="Yan Y."/>
            <person name="Chen M."/>
            <person name="Lu W."/>
            <person name="Zhang W."/>
            <person name="Ping S."/>
            <person name="Lin M."/>
        </authorList>
    </citation>
    <scope>NUCLEOTIDE SEQUENCE [LARGE SCALE GENOMIC DNA]</scope>
    <source>
        <strain evidence="3">ATCC 17588 / DSM 5190 / CCUG 11256 / JCM 5965 / LMG 11199 / NCIMB 11358 / Stanier 221</strain>
    </source>
</reference>
<evidence type="ECO:0000256" key="1">
    <source>
        <dbReference type="SAM" id="MobiDB-lite"/>
    </source>
</evidence>
<sequence>MANAAITGDRPKPGPSVAEERPPTVQFVVVCQLPGQPG</sequence>
<reference key="2">
    <citation type="submission" date="2011-06" db="EMBL/GenBank/DDBJ databases">
        <title>Complete Genome Sequence of Pseudomonas stutzeri Strain CGMCC 1.1803.</title>
        <authorList>
            <person name="Yan Y."/>
            <person name="Chen M."/>
            <person name="Lu W."/>
            <person name="Zhang W."/>
            <person name="Ping S."/>
            <person name="Lin M."/>
        </authorList>
    </citation>
    <scope>NUCLEOTIDE SEQUENCE</scope>
    <source>
        <strain>ATCC 17588</strain>
    </source>
</reference>
<reference evidence="2 3" key="1">
    <citation type="journal article" date="2011" name="J. Bacteriol.">
        <title>Complete Genome Sequence of the Type Strain Pseudomonas stutzeri CGMCC 1.1803.</title>
        <authorList>
            <person name="Chen M."/>
            <person name="Yan Y."/>
            <person name="Zhang W."/>
            <person name="Lu W."/>
            <person name="Wang J."/>
            <person name="Ping S."/>
            <person name="Lin M."/>
        </authorList>
    </citation>
    <scope>NUCLEOTIDE SEQUENCE [LARGE SCALE GENOMIC DNA]</scope>
    <source>
        <strain evidence="3">ATCC 17588 / DSM 5190 / CCUG 11256 / JCM 5965 / LMG 11199 / NCIMB 11358 / Stanier 221</strain>
    </source>
</reference>
<accession>F8H1U2</accession>
<feature type="region of interest" description="Disordered" evidence="1">
    <location>
        <begin position="1"/>
        <end position="22"/>
    </location>
</feature>
<protein>
    <submittedName>
        <fullName evidence="2">Uncharacterized protein</fullName>
    </submittedName>
</protein>